<dbReference type="Pfam" id="PF13481">
    <property type="entry name" value="AAA_25"/>
    <property type="match status" value="1"/>
</dbReference>
<evidence type="ECO:0000313" key="2">
    <source>
        <dbReference type="EMBL" id="AHG23446.1"/>
    </source>
</evidence>
<keyword evidence="2" id="KW-0378">Hydrolase</keyword>
<dbReference type="EMBL" id="KF772233">
    <property type="protein sequence ID" value="AHG23446.1"/>
    <property type="molecule type" value="Genomic_DNA"/>
</dbReference>
<sequence length="772" mass="85040">MHNAKLIRLQFAIGTSATDARPKNTTMTWRKFVDYMTDPDEIENRPTFTGSETEDEYRAKKSRQKYICASVLPGAKRGDDGVDCRSICWLDLDAVTPARLFLVRRALSRLNLRYLEYTTPGDRHPLKGEDTRSVRFAIPTDRPMAADEIWQVNTTLAHMLDVWDCADATAYQRARLMFVPHRNAAFRTGAGRTLAVDDVLAMAWEAPAEKSDRPTLSEDDLAKADENGRAIMEWCEEMGLELMPSRRGYIVECPNSANHSTDTDGTSSTAILLPNAKHPEVHFHCQHANCSGHGNINRHQHLAMRMLGVPDYLLPSPHPISRAQLAEALPLIDDEELQRLHQAENDAAADEDLYVCTDEDLEDEPSRPQFTQHDPIIEGLLNFRSTWYAAGGSNIGKSFHILGTMAAVAAGIQFAGKAVIPAHCFYFDAEAPEESKRRKKALQIKYQSDLSRLHIIDTAGAGIDITTPAGRKKCVRLINDLAGEEPVGIITFDSLNATTALAAEPFDENNATDMGKVVACLKDIARETGGSPGVIHHPAKSNNNGNRTARGSGALHAAVDAAFFLEQPDPDKEHQLNFYHEKARFGMRQSPRGFILQSCKIPVDENQSELVGQYQSTAAAPDFSKELTGFEPAPFKTTPPDETLYLVPVALAPFDAGTVTPARAMANEIKEKNGKASSALYKLIEALQTLDEAPEGISQALAGSVYKKVHGDRKKFQEGWREAQEAGVVIPAANDDGEITGWLFKDWDCAPQQLSDSEKPPQPSATNSDLED</sequence>
<organism evidence="2 3">
    <name type="scientific">Edwardsiella phage eiAU</name>
    <dbReference type="NCBI Taxonomy" id="945083"/>
    <lineage>
        <taxon>Viruses</taxon>
        <taxon>Duplodnaviria</taxon>
        <taxon>Heunggongvirae</taxon>
        <taxon>Uroviricota</taxon>
        <taxon>Caudoviricetes</taxon>
        <taxon>Eiauvirus</taxon>
        <taxon>Eiauvirus eiAU</taxon>
    </lineage>
</organism>
<dbReference type="Proteomes" id="UP000019124">
    <property type="component" value="Segment"/>
</dbReference>
<reference evidence="2 3" key="1">
    <citation type="submission" date="2013-10" db="EMBL/GenBank/DDBJ databases">
        <title>Identification of broad host specificity determinant of Edwardsiella ictaluri specific bacteriophages.</title>
        <authorList>
            <person name="Hossain M.J."/>
            <person name="Carrias A."/>
            <person name="Terhune J.S."/>
            <person name="Liles M.R."/>
        </authorList>
    </citation>
    <scope>NUCLEOTIDE SEQUENCE [LARGE SCALE GENOMIC DNA]</scope>
</reference>
<evidence type="ECO:0000313" key="3">
    <source>
        <dbReference type="Proteomes" id="UP000019124"/>
    </source>
</evidence>
<keyword evidence="2" id="KW-0547">Nucleotide-binding</keyword>
<name>W0LI58_9CAUD</name>
<feature type="region of interest" description="Disordered" evidence="1">
    <location>
        <begin position="750"/>
        <end position="772"/>
    </location>
</feature>
<gene>
    <name evidence="2" type="ORF">P858_30</name>
</gene>
<dbReference type="SUPFAM" id="SSF52540">
    <property type="entry name" value="P-loop containing nucleoside triphosphate hydrolases"/>
    <property type="match status" value="1"/>
</dbReference>
<keyword evidence="2" id="KW-0347">Helicase</keyword>
<keyword evidence="2" id="KW-0067">ATP-binding</keyword>
<accession>W0LI58</accession>
<proteinExistence type="predicted"/>
<dbReference type="InterPro" id="IPR027417">
    <property type="entry name" value="P-loop_NTPase"/>
</dbReference>
<evidence type="ECO:0000256" key="1">
    <source>
        <dbReference type="SAM" id="MobiDB-lite"/>
    </source>
</evidence>
<dbReference type="Gene3D" id="3.40.50.300">
    <property type="entry name" value="P-loop containing nucleotide triphosphate hydrolases"/>
    <property type="match status" value="1"/>
</dbReference>
<keyword evidence="3" id="KW-1185">Reference proteome</keyword>
<protein>
    <submittedName>
        <fullName evidence="2">Putative replicative helicase/primase</fullName>
    </submittedName>
</protein>
<dbReference type="GO" id="GO:0004386">
    <property type="term" value="F:helicase activity"/>
    <property type="evidence" value="ECO:0007669"/>
    <property type="project" value="UniProtKB-KW"/>
</dbReference>